<dbReference type="Gene3D" id="3.30.200.20">
    <property type="entry name" value="Phosphorylase Kinase, domain 1"/>
    <property type="match status" value="1"/>
</dbReference>
<reference evidence="3" key="1">
    <citation type="submission" date="2021-06" db="EMBL/GenBank/DDBJ databases">
        <authorList>
            <person name="Kallberg Y."/>
            <person name="Tangrot J."/>
            <person name="Rosling A."/>
        </authorList>
    </citation>
    <scope>NUCLEOTIDE SEQUENCE</scope>
    <source>
        <strain evidence="3">FL130A</strain>
    </source>
</reference>
<evidence type="ECO:0000313" key="4">
    <source>
        <dbReference type="Proteomes" id="UP000789508"/>
    </source>
</evidence>
<dbReference type="InterPro" id="IPR011990">
    <property type="entry name" value="TPR-like_helical_dom_sf"/>
</dbReference>
<dbReference type="Gene3D" id="1.25.40.10">
    <property type="entry name" value="Tetratricopeptide repeat domain"/>
    <property type="match status" value="1"/>
</dbReference>
<feature type="domain" description="Protein kinase" evidence="2">
    <location>
        <begin position="32"/>
        <end position="238"/>
    </location>
</feature>
<organism evidence="3 4">
    <name type="scientific">Ambispora leptoticha</name>
    <dbReference type="NCBI Taxonomy" id="144679"/>
    <lineage>
        <taxon>Eukaryota</taxon>
        <taxon>Fungi</taxon>
        <taxon>Fungi incertae sedis</taxon>
        <taxon>Mucoromycota</taxon>
        <taxon>Glomeromycotina</taxon>
        <taxon>Glomeromycetes</taxon>
        <taxon>Archaeosporales</taxon>
        <taxon>Ambisporaceae</taxon>
        <taxon>Ambispora</taxon>
    </lineage>
</organism>
<accession>A0A9N9ET82</accession>
<dbReference type="GO" id="GO:0004672">
    <property type="term" value="F:protein kinase activity"/>
    <property type="evidence" value="ECO:0007669"/>
    <property type="project" value="InterPro"/>
</dbReference>
<proteinExistence type="predicted"/>
<dbReference type="Proteomes" id="UP000789508">
    <property type="component" value="Unassembled WGS sequence"/>
</dbReference>
<dbReference type="GO" id="GO:0005524">
    <property type="term" value="F:ATP binding"/>
    <property type="evidence" value="ECO:0007669"/>
    <property type="project" value="UniProtKB-UniRule"/>
</dbReference>
<dbReference type="SUPFAM" id="SSF81901">
    <property type="entry name" value="HCP-like"/>
    <property type="match status" value="1"/>
</dbReference>
<evidence type="ECO:0000256" key="1">
    <source>
        <dbReference type="PROSITE-ProRule" id="PRU10141"/>
    </source>
</evidence>
<dbReference type="OrthoDB" id="2440982at2759"/>
<dbReference type="InterPro" id="IPR006597">
    <property type="entry name" value="Sel1-like"/>
</dbReference>
<dbReference type="AlphaFoldDB" id="A0A9N9ET82"/>
<keyword evidence="1" id="KW-0067">ATP-binding</keyword>
<sequence>MSKINLENIKENEWLNSAIKENQIRLFDFKSFEIISPIGRGAFGEVFKAKWLNNDPSEVALKSLYFKEETSKSFIKELQEYSSGTLDSGYSDSHNDFDEHSQNLLIRLEITTSLINELLDLFYKMLSSCDNLFKISVELNSYLEKNAQNISEIIEYLKSPQADVRNKNLLGFFYYYGVKLDQDYKLALEIFQTSAQKDPFSQYLLGSSYLDLKDYKEAYYWTRRSAENHNNIGQCALG</sequence>
<keyword evidence="4" id="KW-1185">Reference proteome</keyword>
<dbReference type="InterPro" id="IPR011009">
    <property type="entry name" value="Kinase-like_dom_sf"/>
</dbReference>
<keyword evidence="1" id="KW-0547">Nucleotide-binding</keyword>
<feature type="non-terminal residue" evidence="3">
    <location>
        <position position="1"/>
    </location>
</feature>
<gene>
    <name evidence="3" type="ORF">ALEPTO_LOCUS11147</name>
</gene>
<dbReference type="PROSITE" id="PS50011">
    <property type="entry name" value="PROTEIN_KINASE_DOM"/>
    <property type="match status" value="1"/>
</dbReference>
<comment type="caution">
    <text evidence="3">The sequence shown here is derived from an EMBL/GenBank/DDBJ whole genome shotgun (WGS) entry which is preliminary data.</text>
</comment>
<feature type="binding site" evidence="1">
    <location>
        <position position="62"/>
    </location>
    <ligand>
        <name>ATP</name>
        <dbReference type="ChEBI" id="CHEBI:30616"/>
    </ligand>
</feature>
<name>A0A9N9ET82_9GLOM</name>
<evidence type="ECO:0000259" key="2">
    <source>
        <dbReference type="PROSITE" id="PS50011"/>
    </source>
</evidence>
<dbReference type="SMART" id="SM00671">
    <property type="entry name" value="SEL1"/>
    <property type="match status" value="2"/>
</dbReference>
<dbReference type="InterPro" id="IPR000719">
    <property type="entry name" value="Prot_kinase_dom"/>
</dbReference>
<dbReference type="PROSITE" id="PS00107">
    <property type="entry name" value="PROTEIN_KINASE_ATP"/>
    <property type="match status" value="1"/>
</dbReference>
<dbReference type="SUPFAM" id="SSF56112">
    <property type="entry name" value="Protein kinase-like (PK-like)"/>
    <property type="match status" value="1"/>
</dbReference>
<protein>
    <submittedName>
        <fullName evidence="3">8806_t:CDS:1</fullName>
    </submittedName>
</protein>
<dbReference type="InterPro" id="IPR017441">
    <property type="entry name" value="Protein_kinase_ATP_BS"/>
</dbReference>
<dbReference type="EMBL" id="CAJVPS010016215">
    <property type="protein sequence ID" value="CAG8689191.1"/>
    <property type="molecule type" value="Genomic_DNA"/>
</dbReference>
<evidence type="ECO:0000313" key="3">
    <source>
        <dbReference type="EMBL" id="CAG8689191.1"/>
    </source>
</evidence>